<sequence length="108" mass="11886">MLDELDHVIDLCARGSFSEVSADQRHLAIEDRVPGLLATPVRASRTGLTSPNPRRKSWKENPEYPCGPWKPTPTRAPRVARHPTATTETVDQAETAAERNSPTDAADE</sequence>
<organism evidence="2 3">
    <name type="scientific">Acrocarpospora pleiomorpha</name>
    <dbReference type="NCBI Taxonomy" id="90975"/>
    <lineage>
        <taxon>Bacteria</taxon>
        <taxon>Bacillati</taxon>
        <taxon>Actinomycetota</taxon>
        <taxon>Actinomycetes</taxon>
        <taxon>Streptosporangiales</taxon>
        <taxon>Streptosporangiaceae</taxon>
        <taxon>Acrocarpospora</taxon>
    </lineage>
</organism>
<evidence type="ECO:0000313" key="3">
    <source>
        <dbReference type="Proteomes" id="UP000377595"/>
    </source>
</evidence>
<gene>
    <name evidence="2" type="ORF">Aple_096250</name>
</gene>
<comment type="caution">
    <text evidence="2">The sequence shown here is derived from an EMBL/GenBank/DDBJ whole genome shotgun (WGS) entry which is preliminary data.</text>
</comment>
<dbReference type="RefSeq" id="WP_155351412.1">
    <property type="nucleotide sequence ID" value="NZ_BAAAHM010000049.1"/>
</dbReference>
<evidence type="ECO:0000313" key="2">
    <source>
        <dbReference type="EMBL" id="GES26726.1"/>
    </source>
</evidence>
<reference evidence="2 3" key="1">
    <citation type="submission" date="2019-10" db="EMBL/GenBank/DDBJ databases">
        <title>Whole genome shotgun sequence of Acrocarpospora pleiomorpha NBRC 16267.</title>
        <authorList>
            <person name="Ichikawa N."/>
            <person name="Kimura A."/>
            <person name="Kitahashi Y."/>
            <person name="Komaki H."/>
            <person name="Oguchi A."/>
        </authorList>
    </citation>
    <scope>NUCLEOTIDE SEQUENCE [LARGE SCALE GENOMIC DNA]</scope>
    <source>
        <strain evidence="2 3">NBRC 16267</strain>
    </source>
</reference>
<proteinExistence type="predicted"/>
<keyword evidence="3" id="KW-1185">Reference proteome</keyword>
<protein>
    <submittedName>
        <fullName evidence="2">Uncharacterized protein</fullName>
    </submittedName>
</protein>
<feature type="compositionally biased region" description="Polar residues" evidence="1">
    <location>
        <begin position="84"/>
        <end position="108"/>
    </location>
</feature>
<name>A0A5M3Y0L4_9ACTN</name>
<accession>A0A5M3Y0L4</accession>
<dbReference type="Proteomes" id="UP000377595">
    <property type="component" value="Unassembled WGS sequence"/>
</dbReference>
<feature type="region of interest" description="Disordered" evidence="1">
    <location>
        <begin position="40"/>
        <end position="108"/>
    </location>
</feature>
<evidence type="ECO:0000256" key="1">
    <source>
        <dbReference type="SAM" id="MobiDB-lite"/>
    </source>
</evidence>
<dbReference type="AlphaFoldDB" id="A0A5M3Y0L4"/>
<dbReference type="EMBL" id="BLAF01000095">
    <property type="protein sequence ID" value="GES26726.1"/>
    <property type="molecule type" value="Genomic_DNA"/>
</dbReference>